<dbReference type="GeneID" id="94685327"/>
<protein>
    <submittedName>
        <fullName evidence="1">MoaD/ThiS family protein</fullName>
    </submittedName>
</protein>
<evidence type="ECO:0000313" key="1">
    <source>
        <dbReference type="EMBL" id="MCE7511025.1"/>
    </source>
</evidence>
<sequence>MNLSFELYGELIPLAGGERITLVTEMAPATVAEALSVLADQCPALQPRLDQCAAVRDTDILLRSDPLPENGHLVLLPPVAGG</sequence>
<keyword evidence="2" id="KW-1185">Reference proteome</keyword>
<reference evidence="1" key="1">
    <citation type="submission" date="2022-01" db="EMBL/GenBank/DDBJ databases">
        <authorList>
            <person name="Karlyshev A.V."/>
            <person name="Jaspars M."/>
        </authorList>
    </citation>
    <scope>NUCLEOTIDE SEQUENCE</scope>
    <source>
        <strain evidence="1">AGSA3-2</strain>
    </source>
</reference>
<dbReference type="Pfam" id="PF02597">
    <property type="entry name" value="ThiS"/>
    <property type="match status" value="1"/>
</dbReference>
<dbReference type="InterPro" id="IPR016155">
    <property type="entry name" value="Mopterin_synth/thiamin_S_b"/>
</dbReference>
<dbReference type="Gene3D" id="3.10.20.30">
    <property type="match status" value="1"/>
</dbReference>
<evidence type="ECO:0000313" key="2">
    <source>
        <dbReference type="Proteomes" id="UP001107961"/>
    </source>
</evidence>
<dbReference type="InterPro" id="IPR012675">
    <property type="entry name" value="Beta-grasp_dom_sf"/>
</dbReference>
<comment type="caution">
    <text evidence="1">The sequence shown here is derived from an EMBL/GenBank/DDBJ whole genome shotgun (WGS) entry which is preliminary data.</text>
</comment>
<name>A0A9Q3W5R9_9GAMM</name>
<dbReference type="AlphaFoldDB" id="A0A9Q3W5R9"/>
<dbReference type="InterPro" id="IPR003749">
    <property type="entry name" value="ThiS/MoaD-like"/>
</dbReference>
<gene>
    <name evidence="1" type="ORF">LZG35_20515</name>
</gene>
<dbReference type="RefSeq" id="WP_022994374.1">
    <property type="nucleotide sequence ID" value="NZ_CP102389.1"/>
</dbReference>
<dbReference type="Proteomes" id="UP001107961">
    <property type="component" value="Unassembled WGS sequence"/>
</dbReference>
<organism evidence="1 2">
    <name type="scientific">Alloalcanivorax xenomutans</name>
    <dbReference type="NCBI Taxonomy" id="1094342"/>
    <lineage>
        <taxon>Bacteria</taxon>
        <taxon>Pseudomonadati</taxon>
        <taxon>Pseudomonadota</taxon>
        <taxon>Gammaproteobacteria</taxon>
        <taxon>Oceanospirillales</taxon>
        <taxon>Alcanivoracaceae</taxon>
        <taxon>Alloalcanivorax</taxon>
    </lineage>
</organism>
<dbReference type="EMBL" id="JAJVKT010000037">
    <property type="protein sequence ID" value="MCE7511025.1"/>
    <property type="molecule type" value="Genomic_DNA"/>
</dbReference>
<proteinExistence type="predicted"/>
<accession>A0A9Q3W5R9</accession>
<dbReference type="SUPFAM" id="SSF54285">
    <property type="entry name" value="MoaD/ThiS"/>
    <property type="match status" value="1"/>
</dbReference>